<dbReference type="SUPFAM" id="SSF53254">
    <property type="entry name" value="Phosphoglycerate mutase-like"/>
    <property type="match status" value="1"/>
</dbReference>
<dbReference type="CDD" id="cd07067">
    <property type="entry name" value="HP_PGM_like"/>
    <property type="match status" value="1"/>
</dbReference>
<dbReference type="PANTHER" id="PTHR48100">
    <property type="entry name" value="BROAD-SPECIFICITY PHOSPHATASE YOR283W-RELATED"/>
    <property type="match status" value="1"/>
</dbReference>
<dbReference type="AlphaFoldDB" id="A0A918ZWH2"/>
<dbReference type="GO" id="GO:0005737">
    <property type="term" value="C:cytoplasm"/>
    <property type="evidence" value="ECO:0007669"/>
    <property type="project" value="TreeGrafter"/>
</dbReference>
<dbReference type="InterPro" id="IPR013078">
    <property type="entry name" value="His_Pase_superF_clade-1"/>
</dbReference>
<dbReference type="PANTHER" id="PTHR48100:SF58">
    <property type="entry name" value="PE-PGRS FAMILY PROTEIN PE_PGRS11"/>
    <property type="match status" value="1"/>
</dbReference>
<dbReference type="Proteomes" id="UP000641386">
    <property type="component" value="Unassembled WGS sequence"/>
</dbReference>
<reference evidence="2" key="2">
    <citation type="submission" date="2020-09" db="EMBL/GenBank/DDBJ databases">
        <authorList>
            <person name="Sun Q."/>
            <person name="Ohkuma M."/>
        </authorList>
    </citation>
    <scope>NUCLEOTIDE SEQUENCE</scope>
    <source>
        <strain evidence="2">JCM 3302</strain>
    </source>
</reference>
<sequence>MRLLLVRHGETPSNLASLLDTAVPGPGLTELGRRQAAALPDALAEEDIEAVYASTLVRTRLTAAPLAAARGLEVIVRDGIRELAAGGLEGEPGDSERGQVYLRTFLAWAAGDRERRMPGPGGETGTEALARFDAVVEEAARSGAGTVAMVSHGAAIRLWTAVRAHNLDAAFAAAHPLRNTGVVILEGSPTDGWKALSWAGALVSPAREGGPAGQPVDTAYGTRPDTPKDVPPDASPDLRPGAPYGHDTP</sequence>
<evidence type="ECO:0000256" key="1">
    <source>
        <dbReference type="SAM" id="MobiDB-lite"/>
    </source>
</evidence>
<comment type="caution">
    <text evidence="2">The sequence shown here is derived from an EMBL/GenBank/DDBJ whole genome shotgun (WGS) entry which is preliminary data.</text>
</comment>
<organism evidence="2 3">
    <name type="scientific">Streptomyces spiralis</name>
    <dbReference type="NCBI Taxonomy" id="66376"/>
    <lineage>
        <taxon>Bacteria</taxon>
        <taxon>Bacillati</taxon>
        <taxon>Actinomycetota</taxon>
        <taxon>Actinomycetes</taxon>
        <taxon>Kitasatosporales</taxon>
        <taxon>Streptomycetaceae</taxon>
        <taxon>Streptomyces</taxon>
    </lineage>
</organism>
<proteinExistence type="predicted"/>
<protein>
    <submittedName>
        <fullName evidence="2">Isomerase</fullName>
    </submittedName>
</protein>
<evidence type="ECO:0000313" key="3">
    <source>
        <dbReference type="Proteomes" id="UP000641386"/>
    </source>
</evidence>
<keyword evidence="2" id="KW-0413">Isomerase</keyword>
<gene>
    <name evidence="2" type="ORF">GCM10014715_27690</name>
</gene>
<dbReference type="InterPro" id="IPR001345">
    <property type="entry name" value="PG/BPGM_mutase_AS"/>
</dbReference>
<dbReference type="InterPro" id="IPR050275">
    <property type="entry name" value="PGM_Phosphatase"/>
</dbReference>
<name>A0A918ZWH2_9ACTN</name>
<dbReference type="Gene3D" id="3.40.50.1240">
    <property type="entry name" value="Phosphoglycerate mutase-like"/>
    <property type="match status" value="1"/>
</dbReference>
<dbReference type="GO" id="GO:0016853">
    <property type="term" value="F:isomerase activity"/>
    <property type="evidence" value="ECO:0007669"/>
    <property type="project" value="UniProtKB-KW"/>
</dbReference>
<feature type="region of interest" description="Disordered" evidence="1">
    <location>
        <begin position="204"/>
        <end position="249"/>
    </location>
</feature>
<dbReference type="PROSITE" id="PS00175">
    <property type="entry name" value="PG_MUTASE"/>
    <property type="match status" value="1"/>
</dbReference>
<reference evidence="2" key="1">
    <citation type="journal article" date="2014" name="Int. J. Syst. Evol. Microbiol.">
        <title>Complete genome sequence of Corynebacterium casei LMG S-19264T (=DSM 44701T), isolated from a smear-ripened cheese.</title>
        <authorList>
            <consortium name="US DOE Joint Genome Institute (JGI-PGF)"/>
            <person name="Walter F."/>
            <person name="Albersmeier A."/>
            <person name="Kalinowski J."/>
            <person name="Ruckert C."/>
        </authorList>
    </citation>
    <scope>NUCLEOTIDE SEQUENCE</scope>
    <source>
        <strain evidence="2">JCM 3302</strain>
    </source>
</reference>
<dbReference type="RefSeq" id="WP_189900028.1">
    <property type="nucleotide sequence ID" value="NZ_BNBC01000010.1"/>
</dbReference>
<keyword evidence="3" id="KW-1185">Reference proteome</keyword>
<evidence type="ECO:0000313" key="2">
    <source>
        <dbReference type="EMBL" id="GHE72004.1"/>
    </source>
</evidence>
<accession>A0A918ZWH2</accession>
<dbReference type="SMART" id="SM00855">
    <property type="entry name" value="PGAM"/>
    <property type="match status" value="1"/>
</dbReference>
<dbReference type="Pfam" id="PF00300">
    <property type="entry name" value="His_Phos_1"/>
    <property type="match status" value="1"/>
</dbReference>
<dbReference type="GO" id="GO:0016791">
    <property type="term" value="F:phosphatase activity"/>
    <property type="evidence" value="ECO:0007669"/>
    <property type="project" value="TreeGrafter"/>
</dbReference>
<dbReference type="EMBL" id="BNBC01000010">
    <property type="protein sequence ID" value="GHE72004.1"/>
    <property type="molecule type" value="Genomic_DNA"/>
</dbReference>
<dbReference type="InterPro" id="IPR029033">
    <property type="entry name" value="His_PPase_superfam"/>
</dbReference>